<name>A0A1H7RD69_9NOCA</name>
<dbReference type="AlphaFoldDB" id="A0A1H7RD69"/>
<keyword evidence="5 6" id="KW-0472">Membrane</keyword>
<dbReference type="PANTHER" id="PTHR38459">
    <property type="entry name" value="PROPHAGE BACTOPRENOL-LINKED GLUCOSE TRANSLOCASE HOMOLOG"/>
    <property type="match status" value="1"/>
</dbReference>
<keyword evidence="9" id="KW-1185">Reference proteome</keyword>
<evidence type="ECO:0000256" key="2">
    <source>
        <dbReference type="ARBA" id="ARBA00009399"/>
    </source>
</evidence>
<dbReference type="GO" id="GO:0005886">
    <property type="term" value="C:plasma membrane"/>
    <property type="evidence" value="ECO:0007669"/>
    <property type="project" value="TreeGrafter"/>
</dbReference>
<evidence type="ECO:0000256" key="3">
    <source>
        <dbReference type="ARBA" id="ARBA00022692"/>
    </source>
</evidence>
<comment type="subcellular location">
    <subcellularLocation>
        <location evidence="1">Membrane</location>
        <topology evidence="1">Multi-pass membrane protein</topology>
    </subcellularLocation>
</comment>
<evidence type="ECO:0000256" key="4">
    <source>
        <dbReference type="ARBA" id="ARBA00022989"/>
    </source>
</evidence>
<evidence type="ECO:0000256" key="5">
    <source>
        <dbReference type="ARBA" id="ARBA00023136"/>
    </source>
</evidence>
<accession>A0A1H7RD69</accession>
<evidence type="ECO:0000256" key="6">
    <source>
        <dbReference type="SAM" id="Phobius"/>
    </source>
</evidence>
<keyword evidence="4 6" id="KW-1133">Transmembrane helix</keyword>
<evidence type="ECO:0000256" key="1">
    <source>
        <dbReference type="ARBA" id="ARBA00004141"/>
    </source>
</evidence>
<feature type="transmembrane region" description="Helical" evidence="6">
    <location>
        <begin position="101"/>
        <end position="121"/>
    </location>
</feature>
<sequence length="146" mass="16216">MGAITFVTTVAIFFGLKWTVLPANPVTANIVAVLVSTILSYILNSEWSFAERGGRPKHHEAALFFGVAGVGIVLNQIPLWISRYALDYRTPDVSFLAENIADFISGAILGTLIATAFRWWAMKRFVFVTSDAQTDSPLESKEWEHH</sequence>
<dbReference type="InterPro" id="IPR051401">
    <property type="entry name" value="GtrA_CellWall_Glycosyl"/>
</dbReference>
<evidence type="ECO:0000313" key="9">
    <source>
        <dbReference type="Proteomes" id="UP000198677"/>
    </source>
</evidence>
<gene>
    <name evidence="8" type="ORF">SAMN05444583_11150</name>
</gene>
<dbReference type="EMBL" id="FOAW01000011">
    <property type="protein sequence ID" value="SEL58181.1"/>
    <property type="molecule type" value="Genomic_DNA"/>
</dbReference>
<evidence type="ECO:0000259" key="7">
    <source>
        <dbReference type="Pfam" id="PF04138"/>
    </source>
</evidence>
<protein>
    <submittedName>
        <fullName evidence="8">Putative flippase GtrA (Transmembrane translocase of bactoprenol-linked glucose)</fullName>
    </submittedName>
</protein>
<feature type="transmembrane region" description="Helical" evidence="6">
    <location>
        <begin position="61"/>
        <end position="81"/>
    </location>
</feature>
<evidence type="ECO:0000313" key="8">
    <source>
        <dbReference type="EMBL" id="SEL58181.1"/>
    </source>
</evidence>
<organism evidence="8 9">
    <name type="scientific">Rhodococcus maanshanensis</name>
    <dbReference type="NCBI Taxonomy" id="183556"/>
    <lineage>
        <taxon>Bacteria</taxon>
        <taxon>Bacillati</taxon>
        <taxon>Actinomycetota</taxon>
        <taxon>Actinomycetes</taxon>
        <taxon>Mycobacteriales</taxon>
        <taxon>Nocardiaceae</taxon>
        <taxon>Rhodococcus</taxon>
    </lineage>
</organism>
<dbReference type="Proteomes" id="UP000198677">
    <property type="component" value="Unassembled WGS sequence"/>
</dbReference>
<feature type="domain" description="GtrA/DPMS transmembrane" evidence="7">
    <location>
        <begin position="1"/>
        <end position="127"/>
    </location>
</feature>
<reference evidence="9" key="1">
    <citation type="submission" date="2016-10" db="EMBL/GenBank/DDBJ databases">
        <authorList>
            <person name="Varghese N."/>
            <person name="Submissions S."/>
        </authorList>
    </citation>
    <scope>NUCLEOTIDE SEQUENCE [LARGE SCALE GENOMIC DNA]</scope>
    <source>
        <strain evidence="9">DSM 44675</strain>
    </source>
</reference>
<dbReference type="Pfam" id="PF04138">
    <property type="entry name" value="GtrA_DPMS_TM"/>
    <property type="match status" value="1"/>
</dbReference>
<comment type="similarity">
    <text evidence="2">Belongs to the GtrA family.</text>
</comment>
<dbReference type="GO" id="GO:0000271">
    <property type="term" value="P:polysaccharide biosynthetic process"/>
    <property type="evidence" value="ECO:0007669"/>
    <property type="project" value="InterPro"/>
</dbReference>
<keyword evidence="3 6" id="KW-0812">Transmembrane</keyword>
<dbReference type="PANTHER" id="PTHR38459:SF1">
    <property type="entry name" value="PROPHAGE BACTOPRENOL-LINKED GLUCOSE TRANSLOCASE HOMOLOG"/>
    <property type="match status" value="1"/>
</dbReference>
<dbReference type="InterPro" id="IPR007267">
    <property type="entry name" value="GtrA_DPMS_TM"/>
</dbReference>
<proteinExistence type="inferred from homology"/>